<feature type="chain" id="PRO_5042750274" evidence="2">
    <location>
        <begin position="24"/>
        <end position="201"/>
    </location>
</feature>
<reference evidence="5" key="3">
    <citation type="journal article" date="2020" name="Syst. Appl. Microbiol.">
        <title>Clarifying the taxonomy of the causal agent of bacterial leaf spot of lettuce through a polyphasic approach reveals that Xanthomonas cynarae Trebaol et al. 2000 emend. Timilsina et al. 2019 is a later heterotypic synonym of Xanthomonas hortorum Vauterin et al. 1995.</title>
        <authorList>
            <person name="Moriniere L."/>
            <person name="Burlet A."/>
            <person name="Rosenthal E.R."/>
            <person name="Nesme X."/>
            <person name="Portier P."/>
            <person name="Bull C.T."/>
            <person name="Lavire C."/>
            <person name="Fischer-Le Saux M."/>
            <person name="Bertolla F."/>
        </authorList>
    </citation>
    <scope>NUCLEOTIDE SEQUENCE</scope>
    <source>
        <strain evidence="5">CFBP2533</strain>
    </source>
</reference>
<gene>
    <name evidence="4" type="ORF">CFBP2533_05190</name>
    <name evidence="5" type="ORF">E1J24_15380</name>
</gene>
<sequence length="201" mass="21360">MPMKSTVCGPLLAGVLFTSLLSACGQPSEQQEAPRPLDTSMQKPPSADPSQPVSSGNTPTAADIAAAAALNAQYDPSRDPAADLETAKVEAKRGGKRIVLNVGNAACEPCKALDELMGGDAELRSFRDAHFVVVKVNRDAANQNAAFLSQFAQLNDDPSLLVLDNDGKPLTLQSGPELRKGEGYDRKKLFDFLKQWAPPQA</sequence>
<feature type="region of interest" description="Disordered" evidence="1">
    <location>
        <begin position="24"/>
        <end position="61"/>
    </location>
</feature>
<reference evidence="6" key="2">
    <citation type="journal article" date="2020" name="Syst. Appl. Microbiol.">
        <title>Clarifying the taxonomy of the causal agent of bacterial leaf spot of lettuce through a polyphasic approach reveals that Xanthomonas cynarae Trebaol et al. 2000 emend. Timilsina et al. 2019 is a later heterotypic synonym of Xanthomonas hortorum Vauterin et al. 1995.</title>
        <authorList>
            <person name="Moriniere L."/>
            <person name="Burlet A."/>
            <person name="Rosenthal E.R."/>
            <person name="Nesme X."/>
            <person name="Portier P."/>
            <person name="Bull C.T."/>
            <person name="Lavire C."/>
            <person name="Fischer-Le Saux M."/>
            <person name="Bertolla F."/>
        </authorList>
    </citation>
    <scope>NUCLEOTIDE SEQUENCE [LARGE SCALE GENOMIC DNA]</scope>
    <source>
        <strain evidence="6">CFBP2533</strain>
    </source>
</reference>
<accession>A0A6V7BT68</accession>
<dbReference type="RefSeq" id="WP_168959081.1">
    <property type="nucleotide sequence ID" value="NZ_CP098604.1"/>
</dbReference>
<dbReference type="EMBL" id="LR828261">
    <property type="protein sequence ID" value="CAD0304135.1"/>
    <property type="molecule type" value="Genomic_DNA"/>
</dbReference>
<feature type="signal peptide" evidence="2">
    <location>
        <begin position="1"/>
        <end position="23"/>
    </location>
</feature>
<dbReference type="InterPro" id="IPR036249">
    <property type="entry name" value="Thioredoxin-like_sf"/>
</dbReference>
<evidence type="ECO:0000313" key="6">
    <source>
        <dbReference type="Proteomes" id="UP000548771"/>
    </source>
</evidence>
<reference evidence="4" key="4">
    <citation type="submission" date="2020-07" db="EMBL/GenBank/DDBJ databases">
        <authorList>
            <person name="Pothier F. J."/>
        </authorList>
    </citation>
    <scope>NUCLEOTIDE SEQUENCE</scope>
    <source>
        <strain evidence="4">CFBP 2533</strain>
    </source>
</reference>
<organism evidence="4">
    <name type="scientific">Xanthomonas hortorum pv. pelargonii</name>
    <dbReference type="NCBI Taxonomy" id="453602"/>
    <lineage>
        <taxon>Bacteria</taxon>
        <taxon>Pseudomonadati</taxon>
        <taxon>Pseudomonadota</taxon>
        <taxon>Gammaproteobacteria</taxon>
        <taxon>Lysobacterales</taxon>
        <taxon>Lysobacteraceae</taxon>
        <taxon>Xanthomonas</taxon>
    </lineage>
</organism>
<keyword evidence="2" id="KW-0732">Signal</keyword>
<dbReference type="InterPro" id="IPR013766">
    <property type="entry name" value="Thioredoxin_domain"/>
</dbReference>
<dbReference type="PROSITE" id="PS51257">
    <property type="entry name" value="PROKAR_LIPOPROTEIN"/>
    <property type="match status" value="1"/>
</dbReference>
<feature type="compositionally biased region" description="Polar residues" evidence="1">
    <location>
        <begin position="39"/>
        <end position="60"/>
    </location>
</feature>
<name>A0A6V7BT68_9XANT</name>
<protein>
    <submittedName>
        <fullName evidence="5">Thioredoxin family protein</fullName>
    </submittedName>
</protein>
<dbReference type="PROSITE" id="PS51352">
    <property type="entry name" value="THIOREDOXIN_2"/>
    <property type="match status" value="1"/>
</dbReference>
<evidence type="ECO:0000256" key="2">
    <source>
        <dbReference type="SAM" id="SignalP"/>
    </source>
</evidence>
<dbReference type="Pfam" id="PF13899">
    <property type="entry name" value="Thioredoxin_7"/>
    <property type="match status" value="1"/>
</dbReference>
<dbReference type="EMBL" id="LR828261">
    <property type="protein sequence ID" value="CAD0304129.1"/>
    <property type="molecule type" value="Genomic_DNA"/>
</dbReference>
<feature type="domain" description="Thioredoxin" evidence="3">
    <location>
        <begin position="59"/>
        <end position="198"/>
    </location>
</feature>
<dbReference type="EMBL" id="SMDX01000021">
    <property type="protein sequence ID" value="NMI23190.1"/>
    <property type="molecule type" value="Genomic_DNA"/>
</dbReference>
<reference evidence="5" key="1">
    <citation type="submission" date="2019-03" db="EMBL/GenBank/DDBJ databases">
        <authorList>
            <person name="Moriniere L."/>
            <person name="Burlet A."/>
            <person name="Rosenthal E."/>
            <person name="Portier P."/>
            <person name="Lavire C."/>
            <person name="Nesme X."/>
            <person name="Bull C.T."/>
            <person name="Le Saux M."/>
            <person name="Bertolla F."/>
        </authorList>
    </citation>
    <scope>NUCLEOTIDE SEQUENCE</scope>
    <source>
        <strain evidence="5">CFBP2533</strain>
    </source>
</reference>
<dbReference type="SUPFAM" id="SSF52833">
    <property type="entry name" value="Thioredoxin-like"/>
    <property type="match status" value="1"/>
</dbReference>
<evidence type="ECO:0000256" key="1">
    <source>
        <dbReference type="SAM" id="MobiDB-lite"/>
    </source>
</evidence>
<dbReference type="AlphaFoldDB" id="A0A6V7BT68"/>
<dbReference type="Proteomes" id="UP000548771">
    <property type="component" value="Unassembled WGS sequence"/>
</dbReference>
<proteinExistence type="predicted"/>
<evidence type="ECO:0000313" key="5">
    <source>
        <dbReference type="EMBL" id="NMI23190.1"/>
    </source>
</evidence>
<evidence type="ECO:0000313" key="4">
    <source>
        <dbReference type="EMBL" id="CAD0304129.1"/>
    </source>
</evidence>
<evidence type="ECO:0000259" key="3">
    <source>
        <dbReference type="PROSITE" id="PS51352"/>
    </source>
</evidence>
<dbReference type="Gene3D" id="3.40.30.10">
    <property type="entry name" value="Glutaredoxin"/>
    <property type="match status" value="1"/>
</dbReference>